<dbReference type="AlphaFoldDB" id="A0A4R9BQ84"/>
<dbReference type="GO" id="GO:0030145">
    <property type="term" value="F:manganese ion binding"/>
    <property type="evidence" value="ECO:0007669"/>
    <property type="project" value="TreeGrafter"/>
</dbReference>
<dbReference type="PANTHER" id="PTHR43782">
    <property type="entry name" value="ARGINASE"/>
    <property type="match status" value="1"/>
</dbReference>
<evidence type="ECO:0000256" key="4">
    <source>
        <dbReference type="PROSITE-ProRule" id="PRU00742"/>
    </source>
</evidence>
<gene>
    <name evidence="6" type="ORF">E3T51_06160</name>
</gene>
<evidence type="ECO:0000256" key="1">
    <source>
        <dbReference type="ARBA" id="ARBA00022723"/>
    </source>
</evidence>
<comment type="caution">
    <text evidence="6">The sequence shown here is derived from an EMBL/GenBank/DDBJ whole genome shotgun (WGS) entry which is preliminary data.</text>
</comment>
<evidence type="ECO:0000313" key="7">
    <source>
        <dbReference type="Proteomes" id="UP000297626"/>
    </source>
</evidence>
<evidence type="ECO:0000256" key="5">
    <source>
        <dbReference type="SAM" id="MobiDB-lite"/>
    </source>
</evidence>
<evidence type="ECO:0000313" key="6">
    <source>
        <dbReference type="EMBL" id="TFD88913.1"/>
    </source>
</evidence>
<evidence type="ECO:0000256" key="3">
    <source>
        <dbReference type="ARBA" id="ARBA00023211"/>
    </source>
</evidence>
<feature type="region of interest" description="Disordered" evidence="5">
    <location>
        <begin position="1"/>
        <end position="27"/>
    </location>
</feature>
<dbReference type="SUPFAM" id="SSF52768">
    <property type="entry name" value="Arginase/deacetylase"/>
    <property type="match status" value="1"/>
</dbReference>
<accession>A0A4R9BQ84</accession>
<dbReference type="PRINTS" id="PR00116">
    <property type="entry name" value="ARGINASE"/>
</dbReference>
<dbReference type="GO" id="GO:0004053">
    <property type="term" value="F:arginase activity"/>
    <property type="evidence" value="ECO:0007669"/>
    <property type="project" value="TreeGrafter"/>
</dbReference>
<dbReference type="Pfam" id="PF00491">
    <property type="entry name" value="Arginase"/>
    <property type="match status" value="1"/>
</dbReference>
<keyword evidence="7" id="KW-1185">Reference proteome</keyword>
<dbReference type="PANTHER" id="PTHR43782:SF3">
    <property type="entry name" value="ARGINASE"/>
    <property type="match status" value="1"/>
</dbReference>
<proteinExistence type="inferred from homology"/>
<dbReference type="InterPro" id="IPR006035">
    <property type="entry name" value="Ureohydrolase"/>
</dbReference>
<keyword evidence="1" id="KW-0479">Metal-binding</keyword>
<organism evidence="6 7">
    <name type="scientific">Cryobacterium serini</name>
    <dbReference type="NCBI Taxonomy" id="1259201"/>
    <lineage>
        <taxon>Bacteria</taxon>
        <taxon>Bacillati</taxon>
        <taxon>Actinomycetota</taxon>
        <taxon>Actinomycetes</taxon>
        <taxon>Micrococcales</taxon>
        <taxon>Microbacteriaceae</taxon>
        <taxon>Cryobacterium</taxon>
    </lineage>
</organism>
<name>A0A4R9BQ84_9MICO</name>
<dbReference type="InterPro" id="IPR023696">
    <property type="entry name" value="Ureohydrolase_dom_sf"/>
</dbReference>
<keyword evidence="3" id="KW-0464">Manganese</keyword>
<evidence type="ECO:0000256" key="2">
    <source>
        <dbReference type="ARBA" id="ARBA00022801"/>
    </source>
</evidence>
<comment type="similarity">
    <text evidence="4">Belongs to the arginase family.</text>
</comment>
<dbReference type="CDD" id="cd09999">
    <property type="entry name" value="Arginase-like_1"/>
    <property type="match status" value="1"/>
</dbReference>
<dbReference type="PROSITE" id="PS51409">
    <property type="entry name" value="ARGINASE_2"/>
    <property type="match status" value="1"/>
</dbReference>
<dbReference type="EMBL" id="SOHN01000009">
    <property type="protein sequence ID" value="TFD88913.1"/>
    <property type="molecule type" value="Genomic_DNA"/>
</dbReference>
<dbReference type="GO" id="GO:0005737">
    <property type="term" value="C:cytoplasm"/>
    <property type="evidence" value="ECO:0007669"/>
    <property type="project" value="TreeGrafter"/>
</dbReference>
<dbReference type="Proteomes" id="UP000297626">
    <property type="component" value="Unassembled WGS sequence"/>
</dbReference>
<protein>
    <submittedName>
        <fullName evidence="6">Arginase family protein</fullName>
    </submittedName>
</protein>
<reference evidence="6 7" key="1">
    <citation type="submission" date="2019-03" db="EMBL/GenBank/DDBJ databases">
        <title>Genomics of glacier-inhabiting Cryobacterium strains.</title>
        <authorList>
            <person name="Liu Q."/>
            <person name="Xin Y.-H."/>
        </authorList>
    </citation>
    <scope>NUCLEOTIDE SEQUENCE [LARGE SCALE GENOMIC DNA]</scope>
    <source>
        <strain evidence="6 7">Sr54</strain>
    </source>
</reference>
<dbReference type="Gene3D" id="3.40.800.10">
    <property type="entry name" value="Ureohydrolase domain"/>
    <property type="match status" value="1"/>
</dbReference>
<sequence>MITLLSAPSNLGLRPPEPGSVPGTSKAPEALREAGLFRRLIVDGAVDGGAVLPGRYVDDDITRAAGHVRNEAQLIDHARRLARRIAGVIADGRAPLVIGGDCSLLVAAGLALQNNAGLVHIDGHTDFRHPGNSDLCASVAGEDLAAAVGLHWSAVANIDGRGPYFSPANTVHIGCREDDHHADEVRRFLGLVLPAHRSIEIGMTETARAARTTIGSAGYWLHLDVDVLDPIFMPAVDSPDSGGLDPEQLVELLKALAPGAIGGQVTVFDPDLDPDGRHATLLAEIIAVGMADLGQQVKRPKQLTKDTTRWL</sequence>
<keyword evidence="2" id="KW-0378">Hydrolase</keyword>